<dbReference type="PANTHER" id="PTHR43701">
    <property type="entry name" value="MEMBRANE TRANSPORTER PROTEIN MJ0441-RELATED"/>
    <property type="match status" value="1"/>
</dbReference>
<comment type="subcellular location">
    <subcellularLocation>
        <location evidence="6">Cell membrane</location>
        <topology evidence="6">Multi-pass membrane protein</topology>
    </subcellularLocation>
    <subcellularLocation>
        <location evidence="1">Membrane</location>
        <topology evidence="1">Multi-pass membrane protein</topology>
    </subcellularLocation>
</comment>
<dbReference type="RefSeq" id="WP_203870707.1">
    <property type="nucleotide sequence ID" value="NZ_BONW01000044.1"/>
</dbReference>
<proteinExistence type="inferred from homology"/>
<evidence type="ECO:0000256" key="2">
    <source>
        <dbReference type="ARBA" id="ARBA00009142"/>
    </source>
</evidence>
<evidence type="ECO:0000256" key="1">
    <source>
        <dbReference type="ARBA" id="ARBA00004141"/>
    </source>
</evidence>
<keyword evidence="6" id="KW-1003">Cell membrane</keyword>
<name>A0ABQ4EC94_9ACTN</name>
<evidence type="ECO:0000313" key="8">
    <source>
        <dbReference type="Proteomes" id="UP000646749"/>
    </source>
</evidence>
<keyword evidence="4 6" id="KW-1133">Transmembrane helix</keyword>
<evidence type="ECO:0000256" key="5">
    <source>
        <dbReference type="ARBA" id="ARBA00023136"/>
    </source>
</evidence>
<feature type="transmembrane region" description="Helical" evidence="6">
    <location>
        <begin position="204"/>
        <end position="225"/>
    </location>
</feature>
<evidence type="ECO:0000256" key="3">
    <source>
        <dbReference type="ARBA" id="ARBA00022692"/>
    </source>
</evidence>
<dbReference type="InterPro" id="IPR051598">
    <property type="entry name" value="TSUP/Inactive_protease-like"/>
</dbReference>
<dbReference type="Pfam" id="PF01925">
    <property type="entry name" value="TauE"/>
    <property type="match status" value="1"/>
</dbReference>
<evidence type="ECO:0000313" key="7">
    <source>
        <dbReference type="EMBL" id="GIG92352.1"/>
    </source>
</evidence>
<keyword evidence="8" id="KW-1185">Reference proteome</keyword>
<accession>A0ABQ4EC94</accession>
<feature type="transmembrane region" description="Helical" evidence="6">
    <location>
        <begin position="262"/>
        <end position="281"/>
    </location>
</feature>
<dbReference type="EMBL" id="BONW01000044">
    <property type="protein sequence ID" value="GIG92352.1"/>
    <property type="molecule type" value="Genomic_DNA"/>
</dbReference>
<keyword evidence="5 6" id="KW-0472">Membrane</keyword>
<protein>
    <recommendedName>
        <fullName evidence="6">Probable membrane transporter protein</fullName>
    </recommendedName>
</protein>
<evidence type="ECO:0000256" key="6">
    <source>
        <dbReference type="RuleBase" id="RU363041"/>
    </source>
</evidence>
<gene>
    <name evidence="7" type="ORF">Pen02_72880</name>
</gene>
<evidence type="ECO:0000256" key="4">
    <source>
        <dbReference type="ARBA" id="ARBA00022989"/>
    </source>
</evidence>
<reference evidence="7 8" key="1">
    <citation type="submission" date="2021-01" db="EMBL/GenBank/DDBJ databases">
        <title>Whole genome shotgun sequence of Plantactinospora endophytica NBRC 110450.</title>
        <authorList>
            <person name="Komaki H."/>
            <person name="Tamura T."/>
        </authorList>
    </citation>
    <scope>NUCLEOTIDE SEQUENCE [LARGE SCALE GENOMIC DNA]</scope>
    <source>
        <strain evidence="7 8">NBRC 110450</strain>
    </source>
</reference>
<sequence length="318" mass="32833">MRKLLLLALVGLGAQLVDGSLGMAYGVTSTTLLLAIGTNPAAASATVHLAEIGTTLASGAAHWRFGNVDWKVVAKIGIPGAVGAFAGATFLSSLSTEVAAPIMALLLLTLGVYILVRFTVAGIPRDRLGQPLRKRFLAPLGLVAGFVDSTGGGGWGPVGTPAILASGRMAPRKVIGSIDTSEFLVAVAASLGFLVGLGSENVNFGWVVALLIGGVIAAPIAAWLVRHIPPRILGSAVGGVIIVTNTRTLLRSDWIDAPDNVRYSVYAIIYLVWALALAYSIRQYRAHRHEETVEAIDTVAPAAAGDASSEKSSAPTPV</sequence>
<comment type="similarity">
    <text evidence="2 6">Belongs to the 4-toluene sulfonate uptake permease (TSUP) (TC 2.A.102) family.</text>
</comment>
<dbReference type="InterPro" id="IPR002781">
    <property type="entry name" value="TM_pro_TauE-like"/>
</dbReference>
<organism evidence="7 8">
    <name type="scientific">Plantactinospora endophytica</name>
    <dbReference type="NCBI Taxonomy" id="673535"/>
    <lineage>
        <taxon>Bacteria</taxon>
        <taxon>Bacillati</taxon>
        <taxon>Actinomycetota</taxon>
        <taxon>Actinomycetes</taxon>
        <taxon>Micromonosporales</taxon>
        <taxon>Micromonosporaceae</taxon>
        <taxon>Plantactinospora</taxon>
    </lineage>
</organism>
<keyword evidence="3 6" id="KW-0812">Transmembrane</keyword>
<feature type="transmembrane region" description="Helical" evidence="6">
    <location>
        <begin position="136"/>
        <end position="159"/>
    </location>
</feature>
<comment type="caution">
    <text evidence="7">The sequence shown here is derived from an EMBL/GenBank/DDBJ whole genome shotgun (WGS) entry which is preliminary data.</text>
</comment>
<dbReference type="PANTHER" id="PTHR43701:SF12">
    <property type="entry name" value="MEMBRANE TRANSPORTER PROTEIN YTNM-RELATED"/>
    <property type="match status" value="1"/>
</dbReference>
<dbReference type="Proteomes" id="UP000646749">
    <property type="component" value="Unassembled WGS sequence"/>
</dbReference>
<feature type="transmembrane region" description="Helical" evidence="6">
    <location>
        <begin position="180"/>
        <end position="198"/>
    </location>
</feature>
<feature type="transmembrane region" description="Helical" evidence="6">
    <location>
        <begin position="98"/>
        <end position="116"/>
    </location>
</feature>